<dbReference type="InterPro" id="IPR007344">
    <property type="entry name" value="GrpB/CoaE"/>
</dbReference>
<gene>
    <name evidence="1" type="ORF">SAMN05421578_102114</name>
</gene>
<evidence type="ECO:0000313" key="2">
    <source>
        <dbReference type="Proteomes" id="UP000186666"/>
    </source>
</evidence>
<dbReference type="Gene3D" id="3.30.460.10">
    <property type="entry name" value="Beta Polymerase, domain 2"/>
    <property type="match status" value="1"/>
</dbReference>
<sequence>MEIVVVSEYDPEWIEEYEQEKVKISHVLSDVLLRIEHIGSTSIPKLGSKPIIDMMVGVSDLQQVSEVYITGLKGIGYEYVFKPNFPERRFFRRGEWRAGTHHLHIYEYESENWINNILFRDYLKNDSSMMEEYYLLKKKLEQQHKHDRVAYTEGKSDFIGMVIEMAKMDKEHVDSQKSQQGGVE</sequence>
<dbReference type="Proteomes" id="UP000186666">
    <property type="component" value="Unassembled WGS sequence"/>
</dbReference>
<organism evidence="1 2">
    <name type="scientific">Paenibacillus macquariensis</name>
    <dbReference type="NCBI Taxonomy" id="948756"/>
    <lineage>
        <taxon>Bacteria</taxon>
        <taxon>Bacillati</taxon>
        <taxon>Bacillota</taxon>
        <taxon>Bacilli</taxon>
        <taxon>Bacillales</taxon>
        <taxon>Paenibacillaceae</taxon>
        <taxon>Paenibacillus</taxon>
    </lineage>
</organism>
<keyword evidence="2" id="KW-1185">Reference proteome</keyword>
<proteinExistence type="predicted"/>
<dbReference type="EMBL" id="FTNK01000002">
    <property type="protein sequence ID" value="SIQ46560.1"/>
    <property type="molecule type" value="Genomic_DNA"/>
</dbReference>
<dbReference type="Pfam" id="PF04229">
    <property type="entry name" value="GrpB"/>
    <property type="match status" value="1"/>
</dbReference>
<reference evidence="1 2" key="1">
    <citation type="submission" date="2017-01" db="EMBL/GenBank/DDBJ databases">
        <authorList>
            <person name="Varghese N."/>
            <person name="Submissions S."/>
        </authorList>
    </citation>
    <scope>NUCLEOTIDE SEQUENCE [LARGE SCALE GENOMIC DNA]</scope>
    <source>
        <strain evidence="1 2">ATCC 23464</strain>
    </source>
</reference>
<dbReference type="PANTHER" id="PTHR34822:SF1">
    <property type="entry name" value="GRPB FAMILY PROTEIN"/>
    <property type="match status" value="1"/>
</dbReference>
<protein>
    <submittedName>
        <fullName evidence="1">GrpB domain, predicted nucleotidyltransferase, UPF0157 family</fullName>
    </submittedName>
</protein>
<name>A0ABY1JMH1_9BACL</name>
<accession>A0ABY1JMH1</accession>
<dbReference type="RefSeq" id="WP_068580683.1">
    <property type="nucleotide sequence ID" value="NZ_FTNK01000002.1"/>
</dbReference>
<evidence type="ECO:0000313" key="1">
    <source>
        <dbReference type="EMBL" id="SIQ46560.1"/>
    </source>
</evidence>
<comment type="caution">
    <text evidence="1">The sequence shown here is derived from an EMBL/GenBank/DDBJ whole genome shotgun (WGS) entry which is preliminary data.</text>
</comment>
<dbReference type="PANTHER" id="PTHR34822">
    <property type="entry name" value="GRPB DOMAIN PROTEIN (AFU_ORTHOLOGUE AFUA_1G01530)"/>
    <property type="match status" value="1"/>
</dbReference>
<dbReference type="InterPro" id="IPR043519">
    <property type="entry name" value="NT_sf"/>
</dbReference>
<dbReference type="SUPFAM" id="SSF81301">
    <property type="entry name" value="Nucleotidyltransferase"/>
    <property type="match status" value="1"/>
</dbReference>